<name>A0ABP7EH47_9ACTN</name>
<dbReference type="SUPFAM" id="SSF56112">
    <property type="entry name" value="Protein kinase-like (PK-like)"/>
    <property type="match status" value="1"/>
</dbReference>
<keyword evidence="3" id="KW-1185">Reference proteome</keyword>
<comment type="caution">
    <text evidence="2">The sequence shown here is derived from an EMBL/GenBank/DDBJ whole genome shotgun (WGS) entry which is preliminary data.</text>
</comment>
<sequence length="258" mass="28935">MADLQHTHELSYEGDRVVKRYLDSKPGAADREWRALNLLAEHAPGLAPEPIAYDGDVVTMSRIGGVPLRGLLARAVHVSAMADALAELHAAVPEQVLRGLPVRPWQREALVDWVRRRCGSWEPRDPLADRAVKEGLRWLEGWSPGETGIRPAFGAGDGNLANFLWDGSRVRIVDFEDSGRSDVAFELAELAEHVSMWVDGEVEIARRFELTPPEERRLRDCRKAHALVWLFLLSHEGPRNPPGTFRRQVERVLARLGA</sequence>
<dbReference type="Proteomes" id="UP001500902">
    <property type="component" value="Unassembled WGS sequence"/>
</dbReference>
<dbReference type="InterPro" id="IPR002575">
    <property type="entry name" value="Aminoglycoside_PTrfase"/>
</dbReference>
<protein>
    <recommendedName>
        <fullName evidence="1">Aminoglycoside phosphotransferase domain-containing protein</fullName>
    </recommendedName>
</protein>
<reference evidence="3" key="1">
    <citation type="journal article" date="2019" name="Int. J. Syst. Evol. Microbiol.">
        <title>The Global Catalogue of Microorganisms (GCM) 10K type strain sequencing project: providing services to taxonomists for standard genome sequencing and annotation.</title>
        <authorList>
            <consortium name="The Broad Institute Genomics Platform"/>
            <consortium name="The Broad Institute Genome Sequencing Center for Infectious Disease"/>
            <person name="Wu L."/>
            <person name="Ma J."/>
        </authorList>
    </citation>
    <scope>NUCLEOTIDE SEQUENCE [LARGE SCALE GENOMIC DNA]</scope>
    <source>
        <strain evidence="3">JCM 16904</strain>
    </source>
</reference>
<proteinExistence type="predicted"/>
<dbReference type="Gene3D" id="3.90.1200.10">
    <property type="match status" value="1"/>
</dbReference>
<dbReference type="InterPro" id="IPR011009">
    <property type="entry name" value="Kinase-like_dom_sf"/>
</dbReference>
<evidence type="ECO:0000259" key="1">
    <source>
        <dbReference type="Pfam" id="PF01636"/>
    </source>
</evidence>
<dbReference type="EMBL" id="BAAAZP010000238">
    <property type="protein sequence ID" value="GAA3718080.1"/>
    <property type="molecule type" value="Genomic_DNA"/>
</dbReference>
<accession>A0ABP7EH47</accession>
<dbReference type="Pfam" id="PF01636">
    <property type="entry name" value="APH"/>
    <property type="match status" value="1"/>
</dbReference>
<gene>
    <name evidence="2" type="ORF">GCM10022224_099750</name>
</gene>
<evidence type="ECO:0000313" key="3">
    <source>
        <dbReference type="Proteomes" id="UP001500902"/>
    </source>
</evidence>
<feature type="domain" description="Aminoglycoside phosphotransferase" evidence="1">
    <location>
        <begin position="14"/>
        <end position="207"/>
    </location>
</feature>
<dbReference type="RefSeq" id="WP_344896427.1">
    <property type="nucleotide sequence ID" value="NZ_BAAAZP010000238.1"/>
</dbReference>
<organism evidence="2 3">
    <name type="scientific">Nonomuraea antimicrobica</name>
    <dbReference type="NCBI Taxonomy" id="561173"/>
    <lineage>
        <taxon>Bacteria</taxon>
        <taxon>Bacillati</taxon>
        <taxon>Actinomycetota</taxon>
        <taxon>Actinomycetes</taxon>
        <taxon>Streptosporangiales</taxon>
        <taxon>Streptosporangiaceae</taxon>
        <taxon>Nonomuraea</taxon>
    </lineage>
</organism>
<evidence type="ECO:0000313" key="2">
    <source>
        <dbReference type="EMBL" id="GAA3718080.1"/>
    </source>
</evidence>